<dbReference type="PANTHER" id="PTHR36456:SF1">
    <property type="entry name" value="UPF0232 PROTEIN SCO3875"/>
    <property type="match status" value="1"/>
</dbReference>
<dbReference type="InterPro" id="IPR007922">
    <property type="entry name" value="DciA-like"/>
</dbReference>
<sequence length="225" mass="23363">MSSTEDSDPPETGDTAPAQPTPQPAEADPGGGAVSADDLAAAAGSGFTWNPDGDDVAKSLVSRAKAAGRAGGRPGSRADRGKRGGQRGHRRRAARAPGSGWSGPGGDDRDPQSLEATMDRLVGEHGWEERLAVHGAVARWDQVVGPDVAAHVRPEGYAEGVLTVRAESTAWATQVRLFAADLVAKLNREVGDGTVVRVQVLGPQAPSWNKGPRRVPGRGPRDTYG</sequence>
<organism evidence="2 3">
    <name type="scientific">Haloactinopolyspora alba</name>
    <dbReference type="NCBI Taxonomy" id="648780"/>
    <lineage>
        <taxon>Bacteria</taxon>
        <taxon>Bacillati</taxon>
        <taxon>Actinomycetota</taxon>
        <taxon>Actinomycetes</taxon>
        <taxon>Jiangellales</taxon>
        <taxon>Jiangellaceae</taxon>
        <taxon>Haloactinopolyspora</taxon>
    </lineage>
</organism>
<comment type="caution">
    <text evidence="2">The sequence shown here is derived from an EMBL/GenBank/DDBJ whole genome shotgun (WGS) entry which is preliminary data.</text>
</comment>
<dbReference type="RefSeq" id="WP_205740540.1">
    <property type="nucleotide sequence ID" value="NZ_ML142899.1"/>
</dbReference>
<dbReference type="Proteomes" id="UP000243528">
    <property type="component" value="Unassembled WGS sequence"/>
</dbReference>
<evidence type="ECO:0000256" key="1">
    <source>
        <dbReference type="SAM" id="MobiDB-lite"/>
    </source>
</evidence>
<feature type="region of interest" description="Disordered" evidence="1">
    <location>
        <begin position="1"/>
        <end position="113"/>
    </location>
</feature>
<evidence type="ECO:0000313" key="2">
    <source>
        <dbReference type="EMBL" id="PSL01403.1"/>
    </source>
</evidence>
<reference evidence="2 3" key="1">
    <citation type="submission" date="2018-03" db="EMBL/GenBank/DDBJ databases">
        <title>Genomic Encyclopedia of Archaeal and Bacterial Type Strains, Phase II (KMG-II): from individual species to whole genera.</title>
        <authorList>
            <person name="Goeker M."/>
        </authorList>
    </citation>
    <scope>NUCLEOTIDE SEQUENCE [LARGE SCALE GENOMIC DNA]</scope>
    <source>
        <strain evidence="2 3">DSM 45211</strain>
    </source>
</reference>
<feature type="compositionally biased region" description="Low complexity" evidence="1">
    <location>
        <begin position="14"/>
        <end position="46"/>
    </location>
</feature>
<dbReference type="PANTHER" id="PTHR36456">
    <property type="entry name" value="UPF0232 PROTEIN SCO3875"/>
    <property type="match status" value="1"/>
</dbReference>
<dbReference type="Pfam" id="PF05258">
    <property type="entry name" value="DciA"/>
    <property type="match status" value="1"/>
</dbReference>
<dbReference type="AlphaFoldDB" id="A0A2P8DVY4"/>
<gene>
    <name evidence="2" type="ORF">CLV30_114133</name>
</gene>
<feature type="compositionally biased region" description="Basic residues" evidence="1">
    <location>
        <begin position="83"/>
        <end position="94"/>
    </location>
</feature>
<keyword evidence="3" id="KW-1185">Reference proteome</keyword>
<proteinExistence type="predicted"/>
<dbReference type="EMBL" id="PYGE01000014">
    <property type="protein sequence ID" value="PSL01403.1"/>
    <property type="molecule type" value="Genomic_DNA"/>
</dbReference>
<accession>A0A2P8DVY4</accession>
<name>A0A2P8DVY4_9ACTN</name>
<protein>
    <submittedName>
        <fullName evidence="2">Putative nucleic acid-binding Zn ribbon protein</fullName>
    </submittedName>
</protein>
<feature type="compositionally biased region" description="Acidic residues" evidence="1">
    <location>
        <begin position="1"/>
        <end position="11"/>
    </location>
</feature>
<evidence type="ECO:0000313" key="3">
    <source>
        <dbReference type="Proteomes" id="UP000243528"/>
    </source>
</evidence>
<feature type="region of interest" description="Disordered" evidence="1">
    <location>
        <begin position="202"/>
        <end position="225"/>
    </location>
</feature>